<dbReference type="Gene3D" id="3.40.630.10">
    <property type="entry name" value="Zn peptidases"/>
    <property type="match status" value="1"/>
</dbReference>
<comment type="caution">
    <text evidence="1">The sequence shown here is derived from an EMBL/GenBank/DDBJ whole genome shotgun (WGS) entry which is preliminary data.</text>
</comment>
<organism evidence="1 2">
    <name type="scientific">Paraburkholderia nemoris</name>
    <dbReference type="NCBI Taxonomy" id="2793076"/>
    <lineage>
        <taxon>Bacteria</taxon>
        <taxon>Pseudomonadati</taxon>
        <taxon>Pseudomonadota</taxon>
        <taxon>Betaproteobacteria</taxon>
        <taxon>Burkholderiales</taxon>
        <taxon>Burkholderiaceae</taxon>
        <taxon>Paraburkholderia</taxon>
    </lineage>
</organism>
<accession>A0ABM8QYU6</accession>
<dbReference type="Proteomes" id="UP000673821">
    <property type="component" value="Unassembled WGS sequence"/>
</dbReference>
<evidence type="ECO:0000313" key="2">
    <source>
        <dbReference type="Proteomes" id="UP000673821"/>
    </source>
</evidence>
<reference evidence="1 2" key="1">
    <citation type="submission" date="2021-02" db="EMBL/GenBank/DDBJ databases">
        <authorList>
            <person name="Vanwijnsberghe S."/>
        </authorList>
    </citation>
    <scope>NUCLEOTIDE SEQUENCE [LARGE SCALE GENOMIC DNA]</scope>
    <source>
        <strain evidence="1 2">R-69776</strain>
    </source>
</reference>
<sequence length="87" mass="9440">MEKVVGKRNVDASVEPTMTGEHFSFMLLEKPGCYAFLGNGDGAHRDAGHGMGPCTLHSASYDFNDALLSVGATYWVKMAENFLPVRS</sequence>
<keyword evidence="2" id="KW-1185">Reference proteome</keyword>
<protein>
    <recommendedName>
        <fullName evidence="3">Amidohydrolase</fullName>
    </recommendedName>
</protein>
<dbReference type="SUPFAM" id="SSF53187">
    <property type="entry name" value="Zn-dependent exopeptidases"/>
    <property type="match status" value="1"/>
</dbReference>
<evidence type="ECO:0000313" key="1">
    <source>
        <dbReference type="EMBL" id="CAE6723916.1"/>
    </source>
</evidence>
<dbReference type="EMBL" id="CAJNBH010000004">
    <property type="protein sequence ID" value="CAE6723916.1"/>
    <property type="molecule type" value="Genomic_DNA"/>
</dbReference>
<name>A0ABM8QYU6_9BURK</name>
<gene>
    <name evidence="1" type="ORF">R69776_01665</name>
</gene>
<evidence type="ECO:0008006" key="3">
    <source>
        <dbReference type="Google" id="ProtNLM"/>
    </source>
</evidence>
<proteinExistence type="predicted"/>